<dbReference type="OMA" id="AGQCWEY"/>
<evidence type="ECO:0000256" key="1">
    <source>
        <dbReference type="SAM" id="MobiDB-lite"/>
    </source>
</evidence>
<sequence>MPGLWGAASPMAPGLSAGARRAGQCWEYVLQGRLSPLHAAAPCLPAGTPLTILPCPPLFSPPDGSLQRPGQAGLQAASSLRRVPTAGLQPYPHAGSSPHSSPAAGTAEMGTRPNFSHEALPALVVRGGESRTPSVCSSVILDTTEPLGKSESVPRPPASALPSILVKPDTSRNSSDKQVKTVRFQNHSPPPKRHGPQPSPRLPRSSTDLVLTAEPPPSEGSPEPPTLPSPRLGSSPLHPRRALHPRAASLELSAPLTFPVRKSYSSVSAN</sequence>
<keyword evidence="3" id="KW-1185">Reference proteome</keyword>
<accession>A0A669PYF3</accession>
<feature type="compositionally biased region" description="Pro residues" evidence="1">
    <location>
        <begin position="214"/>
        <end position="228"/>
    </location>
</feature>
<feature type="region of interest" description="Disordered" evidence="1">
    <location>
        <begin position="145"/>
        <end position="270"/>
    </location>
</feature>
<feature type="compositionally biased region" description="Low complexity" evidence="1">
    <location>
        <begin position="92"/>
        <end position="105"/>
    </location>
</feature>
<name>A0A669PYF3_PHACC</name>
<dbReference type="Ensembl" id="ENSPCLT00000016655.1">
    <property type="protein sequence ID" value="ENSPCLP00000012535.1"/>
    <property type="gene ID" value="ENSPCLG00000010308.1"/>
</dbReference>
<dbReference type="Proteomes" id="UP000472261">
    <property type="component" value="Unplaced"/>
</dbReference>
<reference evidence="2" key="1">
    <citation type="submission" date="2025-08" db="UniProtKB">
        <authorList>
            <consortium name="Ensembl"/>
        </authorList>
    </citation>
    <scope>IDENTIFICATION</scope>
</reference>
<proteinExistence type="predicted"/>
<reference evidence="2" key="2">
    <citation type="submission" date="2025-09" db="UniProtKB">
        <authorList>
            <consortium name="Ensembl"/>
        </authorList>
    </citation>
    <scope>IDENTIFICATION</scope>
</reference>
<evidence type="ECO:0000313" key="3">
    <source>
        <dbReference type="Proteomes" id="UP000472261"/>
    </source>
</evidence>
<evidence type="ECO:0000313" key="2">
    <source>
        <dbReference type="Ensembl" id="ENSPCLP00000012535.1"/>
    </source>
</evidence>
<organism evidence="2 3">
    <name type="scientific">Phasianus colchicus</name>
    <name type="common">Common pheasant</name>
    <dbReference type="NCBI Taxonomy" id="9054"/>
    <lineage>
        <taxon>Eukaryota</taxon>
        <taxon>Metazoa</taxon>
        <taxon>Chordata</taxon>
        <taxon>Craniata</taxon>
        <taxon>Vertebrata</taxon>
        <taxon>Euteleostomi</taxon>
        <taxon>Archelosauria</taxon>
        <taxon>Archosauria</taxon>
        <taxon>Dinosauria</taxon>
        <taxon>Saurischia</taxon>
        <taxon>Theropoda</taxon>
        <taxon>Coelurosauria</taxon>
        <taxon>Aves</taxon>
        <taxon>Neognathae</taxon>
        <taxon>Galloanserae</taxon>
        <taxon>Galliformes</taxon>
        <taxon>Phasianidae</taxon>
        <taxon>Phasianinae</taxon>
        <taxon>Phasianus</taxon>
    </lineage>
</organism>
<feature type="region of interest" description="Disordered" evidence="1">
    <location>
        <begin position="86"/>
        <end position="113"/>
    </location>
</feature>
<dbReference type="AlphaFoldDB" id="A0A669PYF3"/>
<protein>
    <submittedName>
        <fullName evidence="2">Uncharacterized protein</fullName>
    </submittedName>
</protein>